<reference evidence="1 2" key="2">
    <citation type="journal article" date="2022" name="Mol. Ecol. Resour.">
        <title>The genomes of chicory, endive, great burdock and yacon provide insights into Asteraceae paleo-polyploidization history and plant inulin production.</title>
        <authorList>
            <person name="Fan W."/>
            <person name="Wang S."/>
            <person name="Wang H."/>
            <person name="Wang A."/>
            <person name="Jiang F."/>
            <person name="Liu H."/>
            <person name="Zhao H."/>
            <person name="Xu D."/>
            <person name="Zhang Y."/>
        </authorList>
    </citation>
    <scope>NUCLEOTIDE SEQUENCE [LARGE SCALE GENOMIC DNA]</scope>
    <source>
        <strain evidence="2">cv. Niubang</strain>
    </source>
</reference>
<accession>A0ACB9CMI0</accession>
<protein>
    <submittedName>
        <fullName evidence="1">Uncharacterized protein</fullName>
    </submittedName>
</protein>
<keyword evidence="2" id="KW-1185">Reference proteome</keyword>
<dbReference type="EMBL" id="CM042050">
    <property type="protein sequence ID" value="KAI3735490.1"/>
    <property type="molecule type" value="Genomic_DNA"/>
</dbReference>
<name>A0ACB9CMI0_ARCLA</name>
<gene>
    <name evidence="1" type="ORF">L6452_14989</name>
</gene>
<reference evidence="2" key="1">
    <citation type="journal article" date="2022" name="Mol. Ecol. Resour.">
        <title>The genomes of chicory, endive, great burdock and yacon provide insights into Asteraceae palaeo-polyploidization history and plant inulin production.</title>
        <authorList>
            <person name="Fan W."/>
            <person name="Wang S."/>
            <person name="Wang H."/>
            <person name="Wang A."/>
            <person name="Jiang F."/>
            <person name="Liu H."/>
            <person name="Zhao H."/>
            <person name="Xu D."/>
            <person name="Zhang Y."/>
        </authorList>
    </citation>
    <scope>NUCLEOTIDE SEQUENCE [LARGE SCALE GENOMIC DNA]</scope>
    <source>
        <strain evidence="2">cv. Niubang</strain>
    </source>
</reference>
<comment type="caution">
    <text evidence="1">The sequence shown here is derived from an EMBL/GenBank/DDBJ whole genome shotgun (WGS) entry which is preliminary data.</text>
</comment>
<evidence type="ECO:0000313" key="1">
    <source>
        <dbReference type="EMBL" id="KAI3735490.1"/>
    </source>
</evidence>
<sequence length="497" mass="57178">MAEEENWFFQSSDDESAHFTQVCMMARVDENADTSSEQSEGDSEVSTSFEKSELVESLMDQIQNMEKEFENLKDKLSTERQSMMSFRDENALLKERNEAYSKIKQLEDLNLKRGHTEQTLNLLTNKLQDVRFYNAKTGLGFEENDVLKKAPENLYNFDKLGSKPKKIPDIHDTFVKAETPKSDISSKANDDTNIPETACQYDDYDSDTDVAIQIPISDSVTSESLKEVKTEECSNIMNPSIQTEFANKMTEEIFDKMMNASDPVPIIEKLDSNSMMNQTSDFEKQIKDLQKTLEELEDENCDLKFKLDKSFEENKEISKEKQQFHELNVKMIWKWVPKPRYEWRIKAKACHLWYIDSGCSRHMTGVKSLLHNYIEEPAGMVSFANSELNGIIIGHDSLKNGTVTIKKVLSVCLLAKASKAESWTWHRRLSHQNFKVIDQLARQGIVKGLPEMRFEKDSLCLTCEMGKMKRSSHKAKTEFSCSTPLELNSHRPLRPNA</sequence>
<proteinExistence type="predicted"/>
<evidence type="ECO:0000313" key="2">
    <source>
        <dbReference type="Proteomes" id="UP001055879"/>
    </source>
</evidence>
<dbReference type="Proteomes" id="UP001055879">
    <property type="component" value="Linkage Group LG04"/>
</dbReference>
<organism evidence="1 2">
    <name type="scientific">Arctium lappa</name>
    <name type="common">Greater burdock</name>
    <name type="synonym">Lappa major</name>
    <dbReference type="NCBI Taxonomy" id="4217"/>
    <lineage>
        <taxon>Eukaryota</taxon>
        <taxon>Viridiplantae</taxon>
        <taxon>Streptophyta</taxon>
        <taxon>Embryophyta</taxon>
        <taxon>Tracheophyta</taxon>
        <taxon>Spermatophyta</taxon>
        <taxon>Magnoliopsida</taxon>
        <taxon>eudicotyledons</taxon>
        <taxon>Gunneridae</taxon>
        <taxon>Pentapetalae</taxon>
        <taxon>asterids</taxon>
        <taxon>campanulids</taxon>
        <taxon>Asterales</taxon>
        <taxon>Asteraceae</taxon>
        <taxon>Carduoideae</taxon>
        <taxon>Cardueae</taxon>
        <taxon>Arctiinae</taxon>
        <taxon>Arctium</taxon>
    </lineage>
</organism>